<dbReference type="Pfam" id="PF00899">
    <property type="entry name" value="ThiF"/>
    <property type="match status" value="1"/>
</dbReference>
<dbReference type="SUPFAM" id="SSF69572">
    <property type="entry name" value="Activating enzymes of the ubiquitin-like proteins"/>
    <property type="match status" value="1"/>
</dbReference>
<keyword evidence="3" id="KW-1185">Reference proteome</keyword>
<name>A0ABV0PG19_9TELE</name>
<gene>
    <name evidence="2" type="primary">NAE1</name>
    <name evidence="2" type="ORF">GOODEAATRI_021913</name>
</gene>
<evidence type="ECO:0000259" key="1">
    <source>
        <dbReference type="Pfam" id="PF00899"/>
    </source>
</evidence>
<protein>
    <submittedName>
        <fullName evidence="2">NEDD8-activating enzyme E1 regulatory subunit</fullName>
    </submittedName>
</protein>
<reference evidence="2 3" key="1">
    <citation type="submission" date="2021-06" db="EMBL/GenBank/DDBJ databases">
        <authorList>
            <person name="Palmer J.M."/>
        </authorList>
    </citation>
    <scope>NUCLEOTIDE SEQUENCE [LARGE SCALE GENOMIC DNA]</scope>
    <source>
        <strain evidence="2 3">GA_2019</strain>
        <tissue evidence="2">Muscle</tissue>
    </source>
</reference>
<dbReference type="EMBL" id="JAHRIO010072151">
    <property type="protein sequence ID" value="MEQ2182395.1"/>
    <property type="molecule type" value="Genomic_DNA"/>
</dbReference>
<dbReference type="InterPro" id="IPR035985">
    <property type="entry name" value="Ubiquitin-activating_enz"/>
</dbReference>
<dbReference type="PANTHER" id="PTHR10953">
    <property type="entry name" value="UBIQUITIN-ACTIVATING ENZYME E1"/>
    <property type="match status" value="1"/>
</dbReference>
<feature type="domain" description="THIF-type NAD/FAD binding fold" evidence="1">
    <location>
        <begin position="12"/>
        <end position="126"/>
    </location>
</feature>
<proteinExistence type="predicted"/>
<comment type="caution">
    <text evidence="2">The sequence shown here is derived from an EMBL/GenBank/DDBJ whole genome shotgun (WGS) entry which is preliminary data.</text>
</comment>
<dbReference type="Gene3D" id="3.40.50.720">
    <property type="entry name" value="NAD(P)-binding Rossmann-like Domain"/>
    <property type="match status" value="1"/>
</dbReference>
<dbReference type="InterPro" id="IPR045886">
    <property type="entry name" value="ThiF/MoeB/HesA"/>
</dbReference>
<organism evidence="2 3">
    <name type="scientific">Goodea atripinnis</name>
    <dbReference type="NCBI Taxonomy" id="208336"/>
    <lineage>
        <taxon>Eukaryota</taxon>
        <taxon>Metazoa</taxon>
        <taxon>Chordata</taxon>
        <taxon>Craniata</taxon>
        <taxon>Vertebrata</taxon>
        <taxon>Euteleostomi</taxon>
        <taxon>Actinopterygii</taxon>
        <taxon>Neopterygii</taxon>
        <taxon>Teleostei</taxon>
        <taxon>Neoteleostei</taxon>
        <taxon>Acanthomorphata</taxon>
        <taxon>Ovalentaria</taxon>
        <taxon>Atherinomorphae</taxon>
        <taxon>Cyprinodontiformes</taxon>
        <taxon>Goodeidae</taxon>
        <taxon>Goodea</taxon>
    </lineage>
</organism>
<accession>A0ABV0PG19</accession>
<evidence type="ECO:0000313" key="3">
    <source>
        <dbReference type="Proteomes" id="UP001476798"/>
    </source>
</evidence>
<sequence length="205" mass="22632">MTATKGSKEQKYDRQLRLWGDHGQDALENAHVCLINATATGTEILKNLVLPGIGAFTIVDGHTVAGEDVGNNFFLSNNCIGKNRAQAATELLQELNSDVSGNFVEESPDKLLDNDPEFFHRFTIVIGVQLPERYNILIIQLVLQKRISGILSASSDFFFLSLLPFNSTCLRLGSVLWSASVPFLVCKTYGLIGYMRLVVQEHTGK</sequence>
<dbReference type="InterPro" id="IPR000594">
    <property type="entry name" value="ThiF_NAD_FAD-bd"/>
</dbReference>
<dbReference type="Proteomes" id="UP001476798">
    <property type="component" value="Unassembled WGS sequence"/>
</dbReference>
<evidence type="ECO:0000313" key="2">
    <source>
        <dbReference type="EMBL" id="MEQ2182395.1"/>
    </source>
</evidence>
<dbReference type="PANTHER" id="PTHR10953:SF29">
    <property type="entry name" value="NEDD8-ACTIVATING ENZYME E1 REGULATORY SUBUNIT"/>
    <property type="match status" value="1"/>
</dbReference>